<dbReference type="KEGG" id="goe:100906577"/>
<evidence type="ECO:0000256" key="10">
    <source>
        <dbReference type="RuleBase" id="RU000488"/>
    </source>
</evidence>
<dbReference type="Proteomes" id="UP000694867">
    <property type="component" value="Unplaced"/>
</dbReference>
<keyword evidence="8 9" id="KW-0472">Membrane</keyword>
<organism evidence="11 12">
    <name type="scientific">Galendromus occidentalis</name>
    <name type="common">western predatory mite</name>
    <dbReference type="NCBI Taxonomy" id="34638"/>
    <lineage>
        <taxon>Eukaryota</taxon>
        <taxon>Metazoa</taxon>
        <taxon>Ecdysozoa</taxon>
        <taxon>Arthropoda</taxon>
        <taxon>Chelicerata</taxon>
        <taxon>Arachnida</taxon>
        <taxon>Acari</taxon>
        <taxon>Parasitiformes</taxon>
        <taxon>Mesostigmata</taxon>
        <taxon>Gamasina</taxon>
        <taxon>Phytoseioidea</taxon>
        <taxon>Phytoseiidae</taxon>
        <taxon>Typhlodrominae</taxon>
        <taxon>Galendromus</taxon>
    </lineage>
</organism>
<comment type="similarity">
    <text evidence="2 10">Belongs to the mitochondrial carrier (TC 2.A.29) family.</text>
</comment>
<comment type="subcellular location">
    <subcellularLocation>
        <location evidence="1">Mitochondrion outer membrane</location>
        <topology evidence="1">Multi-pass membrane protein</topology>
    </subcellularLocation>
</comment>
<dbReference type="RefSeq" id="XP_003738993.1">
    <property type="nucleotide sequence ID" value="XM_003738945.2"/>
</dbReference>
<evidence type="ECO:0000256" key="3">
    <source>
        <dbReference type="ARBA" id="ARBA00022692"/>
    </source>
</evidence>
<keyword evidence="3 9" id="KW-0812">Transmembrane</keyword>
<dbReference type="SUPFAM" id="SSF103506">
    <property type="entry name" value="Mitochondrial carrier"/>
    <property type="match status" value="1"/>
</dbReference>
<dbReference type="AlphaFoldDB" id="A0AAJ6QNU6"/>
<accession>A0AAJ6QNU6</accession>
<dbReference type="Gene3D" id="1.50.40.10">
    <property type="entry name" value="Mitochondrial carrier domain"/>
    <property type="match status" value="1"/>
</dbReference>
<keyword evidence="10" id="KW-0813">Transport</keyword>
<protein>
    <submittedName>
        <fullName evidence="12">Mitochondrial carrier homolog 2</fullName>
    </submittedName>
</protein>
<dbReference type="GeneID" id="100906577"/>
<evidence type="ECO:0000256" key="4">
    <source>
        <dbReference type="ARBA" id="ARBA00022737"/>
    </source>
</evidence>
<evidence type="ECO:0000256" key="2">
    <source>
        <dbReference type="ARBA" id="ARBA00006375"/>
    </source>
</evidence>
<keyword evidence="11" id="KW-1185">Reference proteome</keyword>
<evidence type="ECO:0000256" key="9">
    <source>
        <dbReference type="PROSITE-ProRule" id="PRU00282"/>
    </source>
</evidence>
<keyword evidence="4" id="KW-0677">Repeat</keyword>
<dbReference type="InterPro" id="IPR018108">
    <property type="entry name" value="MCP_transmembrane"/>
</dbReference>
<keyword evidence="5" id="KW-1000">Mitochondrion outer membrane</keyword>
<evidence type="ECO:0000313" key="11">
    <source>
        <dbReference type="Proteomes" id="UP000694867"/>
    </source>
</evidence>
<dbReference type="PANTHER" id="PTHR10780:SF18">
    <property type="entry name" value="LD43650P"/>
    <property type="match status" value="1"/>
</dbReference>
<dbReference type="Pfam" id="PF00153">
    <property type="entry name" value="Mito_carr"/>
    <property type="match status" value="2"/>
</dbReference>
<evidence type="ECO:0000313" key="12">
    <source>
        <dbReference type="RefSeq" id="XP_003738993.1"/>
    </source>
</evidence>
<feature type="repeat" description="Solcar" evidence="9">
    <location>
        <begin position="140"/>
        <end position="228"/>
    </location>
</feature>
<dbReference type="PROSITE" id="PS50920">
    <property type="entry name" value="SOLCAR"/>
    <property type="match status" value="1"/>
</dbReference>
<gene>
    <name evidence="12" type="primary">LOC100906577</name>
</gene>
<keyword evidence="6" id="KW-1133">Transmembrane helix</keyword>
<name>A0AAJ6QNU6_9ACAR</name>
<evidence type="ECO:0000256" key="7">
    <source>
        <dbReference type="ARBA" id="ARBA00023128"/>
    </source>
</evidence>
<evidence type="ECO:0000256" key="8">
    <source>
        <dbReference type="ARBA" id="ARBA00023136"/>
    </source>
</evidence>
<evidence type="ECO:0000256" key="5">
    <source>
        <dbReference type="ARBA" id="ARBA00022787"/>
    </source>
</evidence>
<dbReference type="InterPro" id="IPR023395">
    <property type="entry name" value="MCP_dom_sf"/>
</dbReference>
<sequence length="327" mass="36700">MTEDLHMHPRRRVVENDDKAEPWLSVVGKSAMTVVMHPFDYAKTLMQIGFEPLPPVPAHTIFRRPVLKLPGVFAYMGHLRGVDGFFGLYRGLGASLTGRIVYDSCFVFVTMRLPPVASFDEDQQLLVGDCPLTSDGQKIVNFIKRTAQESVAYAAAITVAQPFRVITIRMMAEFVGRETKYNSVLGSFVEIYREEGLSGLWSGLVPRIYGEILRIWLAATTAFFINTYIVEDPTVRSYIATMSSFLASSLTYPFALVSTVVSVSGAPIVAGRPPHVAIYSNWTQCYTHLKKNDQLKRGSSLFWRYYNPVEVSRGIAYKKPVDFVNLD</sequence>
<evidence type="ECO:0000256" key="6">
    <source>
        <dbReference type="ARBA" id="ARBA00022989"/>
    </source>
</evidence>
<reference evidence="12" key="1">
    <citation type="submission" date="2025-08" db="UniProtKB">
        <authorList>
            <consortium name="RefSeq"/>
        </authorList>
    </citation>
    <scope>IDENTIFICATION</scope>
</reference>
<dbReference type="GO" id="GO:0005741">
    <property type="term" value="C:mitochondrial outer membrane"/>
    <property type="evidence" value="ECO:0007669"/>
    <property type="project" value="UniProtKB-SubCell"/>
</dbReference>
<keyword evidence="7" id="KW-0496">Mitochondrion</keyword>
<proteinExistence type="inferred from homology"/>
<evidence type="ECO:0000256" key="1">
    <source>
        <dbReference type="ARBA" id="ARBA00004374"/>
    </source>
</evidence>
<dbReference type="PANTHER" id="PTHR10780">
    <property type="entry name" value="MITOCHONDRIAL CARRIER HOMOLOG"/>
    <property type="match status" value="1"/>
</dbReference>